<dbReference type="NCBIfam" id="TIGR01428">
    <property type="entry name" value="HAD_type_II"/>
    <property type="match status" value="1"/>
</dbReference>
<dbReference type="Gene3D" id="3.40.50.1000">
    <property type="entry name" value="HAD superfamily/HAD-like"/>
    <property type="match status" value="1"/>
</dbReference>
<dbReference type="PANTHER" id="PTHR43316:SF3">
    <property type="entry name" value="HALOACID DEHALOGENASE, TYPE II (AFU_ORTHOLOGUE AFUA_2G07750)-RELATED"/>
    <property type="match status" value="1"/>
</dbReference>
<dbReference type="Proteomes" id="UP000599074">
    <property type="component" value="Unassembled WGS sequence"/>
</dbReference>
<dbReference type="RefSeq" id="WP_168117644.1">
    <property type="nucleotide sequence ID" value="NZ_BOON01000057.1"/>
</dbReference>
<keyword evidence="2" id="KW-0378">Hydrolase</keyword>
<dbReference type="SFLD" id="SFLDG01129">
    <property type="entry name" value="C1.5:_HAD__Beta-PGM__Phosphata"/>
    <property type="match status" value="1"/>
</dbReference>
<reference evidence="3" key="1">
    <citation type="submission" date="2021-01" db="EMBL/GenBank/DDBJ databases">
        <title>Whole genome shotgun sequence of Planosporangium mesophilum NBRC 109066.</title>
        <authorList>
            <person name="Komaki H."/>
            <person name="Tamura T."/>
        </authorList>
    </citation>
    <scope>NUCLEOTIDE SEQUENCE</scope>
    <source>
        <strain evidence="3">NBRC 109066</strain>
    </source>
</reference>
<comment type="caution">
    <text evidence="3">The sequence shown here is derived from an EMBL/GenBank/DDBJ whole genome shotgun (WGS) entry which is preliminary data.</text>
</comment>
<gene>
    <name evidence="3" type="ORF">Pme01_53250</name>
</gene>
<dbReference type="GO" id="GO:0019120">
    <property type="term" value="F:hydrolase activity, acting on acid halide bonds, in C-halide compounds"/>
    <property type="evidence" value="ECO:0007669"/>
    <property type="project" value="InterPro"/>
</dbReference>
<accession>A0A8J3X6I0</accession>
<dbReference type="Pfam" id="PF00702">
    <property type="entry name" value="Hydrolase"/>
    <property type="match status" value="1"/>
</dbReference>
<proteinExistence type="inferred from homology"/>
<dbReference type="SUPFAM" id="SSF56784">
    <property type="entry name" value="HAD-like"/>
    <property type="match status" value="1"/>
</dbReference>
<comment type="similarity">
    <text evidence="1">Belongs to the HAD-like hydrolase superfamily. S-2-haloalkanoic acid dehalogenase family.</text>
</comment>
<name>A0A8J3X6I0_9ACTN</name>
<evidence type="ECO:0000256" key="1">
    <source>
        <dbReference type="ARBA" id="ARBA00008106"/>
    </source>
</evidence>
<dbReference type="PANTHER" id="PTHR43316">
    <property type="entry name" value="HYDROLASE, HALOACID DELAHOGENASE-RELATED"/>
    <property type="match status" value="1"/>
</dbReference>
<dbReference type="EMBL" id="BOON01000057">
    <property type="protein sequence ID" value="GII25728.1"/>
    <property type="molecule type" value="Genomic_DNA"/>
</dbReference>
<dbReference type="SFLD" id="SFLDS00003">
    <property type="entry name" value="Haloacid_Dehalogenase"/>
    <property type="match status" value="1"/>
</dbReference>
<evidence type="ECO:0000313" key="4">
    <source>
        <dbReference type="Proteomes" id="UP000599074"/>
    </source>
</evidence>
<dbReference type="InterPro" id="IPR006439">
    <property type="entry name" value="HAD-SF_hydro_IA"/>
</dbReference>
<evidence type="ECO:0000313" key="3">
    <source>
        <dbReference type="EMBL" id="GII25728.1"/>
    </source>
</evidence>
<dbReference type="Gene3D" id="1.10.150.240">
    <property type="entry name" value="Putative phosphatase, domain 2"/>
    <property type="match status" value="1"/>
</dbReference>
<dbReference type="InterPro" id="IPR051540">
    <property type="entry name" value="S-2-haloacid_dehalogenase"/>
</dbReference>
<dbReference type="InterPro" id="IPR023214">
    <property type="entry name" value="HAD_sf"/>
</dbReference>
<dbReference type="PRINTS" id="PR00413">
    <property type="entry name" value="HADHALOGNASE"/>
</dbReference>
<dbReference type="InterPro" id="IPR036412">
    <property type="entry name" value="HAD-like_sf"/>
</dbReference>
<protein>
    <submittedName>
        <fullName evidence="3">Dehalogenase</fullName>
    </submittedName>
</protein>
<organism evidence="3 4">
    <name type="scientific">Planosporangium mesophilum</name>
    <dbReference type="NCBI Taxonomy" id="689768"/>
    <lineage>
        <taxon>Bacteria</taxon>
        <taxon>Bacillati</taxon>
        <taxon>Actinomycetota</taxon>
        <taxon>Actinomycetes</taxon>
        <taxon>Micromonosporales</taxon>
        <taxon>Micromonosporaceae</taxon>
        <taxon>Planosporangium</taxon>
    </lineage>
</organism>
<dbReference type="AlphaFoldDB" id="A0A8J3X6I0"/>
<dbReference type="InterPro" id="IPR006328">
    <property type="entry name" value="2-HAD"/>
</dbReference>
<dbReference type="InterPro" id="IPR023198">
    <property type="entry name" value="PGP-like_dom2"/>
</dbReference>
<sequence>MGDSPVEAVVFDVNETMFALDGLCPTFADLDLDPELIPLWFATVLRDGFALTALGRFQPFPAVAAEALRALDERVDDAAVAAVLAAFRTLDAYADVEPALRILREAGIPAATLSNGTADVVQGLLSRAGLAGYVTRNLSVDAVRRWKPAAEPYRYAAAELGVDVHRLALVAVHPWDCAGAAAAGLRTGWVRRTPAHWPAVFDVPHVSGATLAAVVGALLTDQRPARGV</sequence>
<evidence type="ECO:0000256" key="2">
    <source>
        <dbReference type="ARBA" id="ARBA00022801"/>
    </source>
</evidence>
<keyword evidence="4" id="KW-1185">Reference proteome</keyword>